<proteinExistence type="inferred from homology"/>
<keyword evidence="2" id="KW-0413">Isomerase</keyword>
<dbReference type="EMBL" id="RBIG01000001">
    <property type="protein sequence ID" value="RKQ72883.1"/>
    <property type="molecule type" value="Genomic_DNA"/>
</dbReference>
<accession>A0A420WPD4</accession>
<name>A0A420WPD4_9PROT</name>
<dbReference type="Gene3D" id="3.40.50.1860">
    <property type="match status" value="2"/>
</dbReference>
<evidence type="ECO:0000256" key="1">
    <source>
        <dbReference type="ARBA" id="ARBA00007847"/>
    </source>
</evidence>
<organism evidence="3 4">
    <name type="scientific">Oceanibaculum indicum</name>
    <dbReference type="NCBI Taxonomy" id="526216"/>
    <lineage>
        <taxon>Bacteria</taxon>
        <taxon>Pseudomonadati</taxon>
        <taxon>Pseudomonadota</taxon>
        <taxon>Alphaproteobacteria</taxon>
        <taxon>Rhodospirillales</taxon>
        <taxon>Oceanibaculaceae</taxon>
        <taxon>Oceanibaculum</taxon>
    </lineage>
</organism>
<evidence type="ECO:0000313" key="3">
    <source>
        <dbReference type="EMBL" id="RKQ72883.1"/>
    </source>
</evidence>
<dbReference type="Proteomes" id="UP000277424">
    <property type="component" value="Unassembled WGS sequence"/>
</dbReference>
<reference evidence="3 4" key="1">
    <citation type="submission" date="2018-10" db="EMBL/GenBank/DDBJ databases">
        <title>Comparative analysis of microorganisms from saline springs in Andes Mountain Range, Colombia.</title>
        <authorList>
            <person name="Rubin E."/>
        </authorList>
    </citation>
    <scope>NUCLEOTIDE SEQUENCE [LARGE SCALE GENOMIC DNA]</scope>
    <source>
        <strain evidence="3 4">USBA 36</strain>
    </source>
</reference>
<dbReference type="InterPro" id="IPR004380">
    <property type="entry name" value="Asp_race"/>
</dbReference>
<dbReference type="NCBIfam" id="TIGR00035">
    <property type="entry name" value="asp_race"/>
    <property type="match status" value="1"/>
</dbReference>
<evidence type="ECO:0000313" key="4">
    <source>
        <dbReference type="Proteomes" id="UP000277424"/>
    </source>
</evidence>
<dbReference type="InterPro" id="IPR015942">
    <property type="entry name" value="Asp/Glu/hydantoin_racemase"/>
</dbReference>
<comment type="caution">
    <text evidence="3">The sequence shown here is derived from an EMBL/GenBank/DDBJ whole genome shotgun (WGS) entry which is preliminary data.</text>
</comment>
<protein>
    <submittedName>
        <fullName evidence="3">Aspartate racemase</fullName>
    </submittedName>
</protein>
<dbReference type="RefSeq" id="WP_121217528.1">
    <property type="nucleotide sequence ID" value="NZ_RBIG01000001.1"/>
</dbReference>
<sequence>MSDKTDWVVGVLGGLGPEATLDFMAKLLERTTALTGASTDQEHLHLLVDCNPKVPNRNRAVAGTGPSPAPDLAAMARRLDVAGADLLVMACNTAHHWEADIRAATDLPFLSILDATLEALRRQAPDARTVGVLATEGTRAARLYETALERAGYRPVGFDDAAQARFMELLYRIKAGERGADIRAAMRSLAEGLAEQGADAIVAGCTEVPLVLGADDLSLPFIDSSLALADLTVRIAKRLQPLPAFTDNKKPTGNAA</sequence>
<dbReference type="PANTHER" id="PTHR21198">
    <property type="entry name" value="GLUTAMATE RACEMASE"/>
    <property type="match status" value="1"/>
</dbReference>
<dbReference type="GO" id="GO:0047661">
    <property type="term" value="F:amino-acid racemase activity"/>
    <property type="evidence" value="ECO:0007669"/>
    <property type="project" value="InterPro"/>
</dbReference>
<dbReference type="InterPro" id="IPR001920">
    <property type="entry name" value="Asp/Glu_race"/>
</dbReference>
<dbReference type="Pfam" id="PF01177">
    <property type="entry name" value="Asp_Glu_race"/>
    <property type="match status" value="1"/>
</dbReference>
<dbReference type="PANTHER" id="PTHR21198:SF7">
    <property type="entry name" value="ASPARTATE-GLUTAMATE RACEMASE FAMILY"/>
    <property type="match status" value="1"/>
</dbReference>
<comment type="similarity">
    <text evidence="1">Belongs to the aspartate/glutamate racemases family.</text>
</comment>
<dbReference type="AlphaFoldDB" id="A0A420WPD4"/>
<dbReference type="OrthoDB" id="9803739at2"/>
<dbReference type="SUPFAM" id="SSF53681">
    <property type="entry name" value="Aspartate/glutamate racemase"/>
    <property type="match status" value="2"/>
</dbReference>
<evidence type="ECO:0000256" key="2">
    <source>
        <dbReference type="ARBA" id="ARBA00023235"/>
    </source>
</evidence>
<gene>
    <name evidence="3" type="ORF">BCL74_0653</name>
</gene>